<organism evidence="3 4">
    <name type="scientific">Pomacea canaliculata</name>
    <name type="common">Golden apple snail</name>
    <dbReference type="NCBI Taxonomy" id="400727"/>
    <lineage>
        <taxon>Eukaryota</taxon>
        <taxon>Metazoa</taxon>
        <taxon>Spiralia</taxon>
        <taxon>Lophotrochozoa</taxon>
        <taxon>Mollusca</taxon>
        <taxon>Gastropoda</taxon>
        <taxon>Caenogastropoda</taxon>
        <taxon>Architaenioglossa</taxon>
        <taxon>Ampullarioidea</taxon>
        <taxon>Ampullariidae</taxon>
        <taxon>Pomacea</taxon>
    </lineage>
</organism>
<dbReference type="InterPro" id="IPR001283">
    <property type="entry name" value="CRISP-related"/>
</dbReference>
<dbReference type="EMBL" id="PZQS01000010">
    <property type="protein sequence ID" value="PVD23507.1"/>
    <property type="molecule type" value="Genomic_DNA"/>
</dbReference>
<dbReference type="SUPFAM" id="SSF55797">
    <property type="entry name" value="PR-1-like"/>
    <property type="match status" value="1"/>
</dbReference>
<gene>
    <name evidence="3" type="ORF">C0Q70_16779</name>
</gene>
<dbReference type="PRINTS" id="PR00837">
    <property type="entry name" value="V5TPXLIKE"/>
</dbReference>
<evidence type="ECO:0000256" key="1">
    <source>
        <dbReference type="SAM" id="MobiDB-lite"/>
    </source>
</evidence>
<dbReference type="InterPro" id="IPR035940">
    <property type="entry name" value="CAP_sf"/>
</dbReference>
<reference evidence="3 4" key="1">
    <citation type="submission" date="2018-04" db="EMBL/GenBank/DDBJ databases">
        <title>The genome of golden apple snail Pomacea canaliculata provides insight into stress tolerance and invasive adaptation.</title>
        <authorList>
            <person name="Liu C."/>
            <person name="Liu B."/>
            <person name="Ren Y."/>
            <person name="Zhang Y."/>
            <person name="Wang H."/>
            <person name="Li S."/>
            <person name="Jiang F."/>
            <person name="Yin L."/>
            <person name="Zhang G."/>
            <person name="Qian W."/>
            <person name="Fan W."/>
        </authorList>
    </citation>
    <scope>NUCLEOTIDE SEQUENCE [LARGE SCALE GENOMIC DNA]</scope>
    <source>
        <strain evidence="3">SZHN2017</strain>
        <tissue evidence="3">Muscle</tissue>
    </source>
</reference>
<evidence type="ECO:0000259" key="2">
    <source>
        <dbReference type="SMART" id="SM00198"/>
    </source>
</evidence>
<sequence length="377" mass="41992">MKPSLRPNREDPTLEYIPPTHLAILFKPENPIFCRVVVALLVLMSAAGLDGVHAANAARSDLLQRPVDALLLEQHNVFRQEEQAANIYKMRWNSSVEAAASRWVSRCDFKHELGGEYGENLFYDTNKGEDKEVLLGGLEAWHEEKRAWRYTSASCGAACHYTQMVWSSTTELGCAFKRCPGLRVGSRNVANAMYLVCFYYPRGNWIGEFPFKNGAPCSKCGSDTCQTGLCVPGSSSYQTEKAQSDMYFEKCKKKNKTSRRRSERREKQQTQTQGETEEVSRQEGCGSLQQESHFSPLTGTKQISANLFFGGLCTCFLAASFSFLQSQETDSDKLAAPLLPSSSIAASEIRGRRVPSTEAEVATVSRSLIAVTTRRLE</sequence>
<dbReference type="InterPro" id="IPR002413">
    <property type="entry name" value="V5_allergen-like"/>
</dbReference>
<evidence type="ECO:0000313" key="3">
    <source>
        <dbReference type="EMBL" id="PVD23507.1"/>
    </source>
</evidence>
<dbReference type="AlphaFoldDB" id="A0A2T7NQQ3"/>
<feature type="region of interest" description="Disordered" evidence="1">
    <location>
        <begin position="252"/>
        <end position="293"/>
    </location>
</feature>
<keyword evidence="4" id="KW-1185">Reference proteome</keyword>
<proteinExistence type="predicted"/>
<dbReference type="Proteomes" id="UP000245119">
    <property type="component" value="Linkage Group LG10"/>
</dbReference>
<dbReference type="Pfam" id="PF00188">
    <property type="entry name" value="CAP"/>
    <property type="match status" value="1"/>
</dbReference>
<accession>A0A2T7NQQ3</accession>
<name>A0A2T7NQQ3_POMCA</name>
<dbReference type="InterPro" id="IPR014044">
    <property type="entry name" value="CAP_dom"/>
</dbReference>
<comment type="caution">
    <text evidence="3">The sequence shown here is derived from an EMBL/GenBank/DDBJ whole genome shotgun (WGS) entry which is preliminary data.</text>
</comment>
<evidence type="ECO:0000313" key="4">
    <source>
        <dbReference type="Proteomes" id="UP000245119"/>
    </source>
</evidence>
<feature type="domain" description="SCP" evidence="2">
    <location>
        <begin position="65"/>
        <end position="207"/>
    </location>
</feature>
<dbReference type="Gene3D" id="3.40.33.10">
    <property type="entry name" value="CAP"/>
    <property type="match status" value="1"/>
</dbReference>
<feature type="compositionally biased region" description="Basic residues" evidence="1">
    <location>
        <begin position="252"/>
        <end position="262"/>
    </location>
</feature>
<dbReference type="OrthoDB" id="674273at2759"/>
<dbReference type="PANTHER" id="PTHR10334">
    <property type="entry name" value="CYSTEINE-RICH SECRETORY PROTEIN-RELATED"/>
    <property type="match status" value="1"/>
</dbReference>
<protein>
    <recommendedName>
        <fullName evidence="2">SCP domain-containing protein</fullName>
    </recommendedName>
</protein>
<dbReference type="PRINTS" id="PR00838">
    <property type="entry name" value="V5ALLERGEN"/>
</dbReference>
<dbReference type="SMART" id="SM00198">
    <property type="entry name" value="SCP"/>
    <property type="match status" value="1"/>
</dbReference>